<dbReference type="InterPro" id="IPR007166">
    <property type="entry name" value="Class3_signal_pept_motif"/>
</dbReference>
<comment type="caution">
    <text evidence="7">The sequence shown here is derived from an EMBL/GenBank/DDBJ whole genome shotgun (WGS) entry which is preliminary data.</text>
</comment>
<evidence type="ECO:0000313" key="8">
    <source>
        <dbReference type="Proteomes" id="UP000605144"/>
    </source>
</evidence>
<evidence type="ECO:0000256" key="6">
    <source>
        <dbReference type="SAM" id="Phobius"/>
    </source>
</evidence>
<sequence>MKSLISNRGQLSLEFSILMMVILVMSVVSIYYFLENTLNEEDRTLDRIEIGAKTAVSLVNSGYNGTNVDYPIIYVGMNYSSETNISIYLKNQSPLDYSTLSFIRDLIYDNQNINRSKYNITIILI</sequence>
<dbReference type="Pfam" id="PF04021">
    <property type="entry name" value="Class_IIIsignal"/>
    <property type="match status" value="1"/>
</dbReference>
<accession>A0A833DQJ7</accession>
<feature type="transmembrane region" description="Helical" evidence="6">
    <location>
        <begin position="12"/>
        <end position="34"/>
    </location>
</feature>
<dbReference type="EMBL" id="DQSV01000016">
    <property type="protein sequence ID" value="HIP16867.1"/>
    <property type="molecule type" value="Genomic_DNA"/>
</dbReference>
<keyword evidence="6" id="KW-1133">Transmembrane helix</keyword>
<evidence type="ECO:0000256" key="3">
    <source>
        <dbReference type="ARBA" id="ARBA00004613"/>
    </source>
</evidence>
<evidence type="ECO:0000256" key="5">
    <source>
        <dbReference type="ARBA" id="ARBA00023263"/>
    </source>
</evidence>
<keyword evidence="6" id="KW-0472">Membrane</keyword>
<dbReference type="GO" id="GO:0005576">
    <property type="term" value="C:extracellular region"/>
    <property type="evidence" value="ECO:0007669"/>
    <property type="project" value="UniProtKB-SubCell"/>
</dbReference>
<dbReference type="Proteomes" id="UP000605144">
    <property type="component" value="Unassembled WGS sequence"/>
</dbReference>
<reference evidence="7" key="1">
    <citation type="journal article" date="2020" name="ISME J.">
        <title>Gammaproteobacteria mediating utilization of methyl-, sulfur- and petroleum organic compounds in deep ocean hydrothermal plumes.</title>
        <authorList>
            <person name="Zhou Z."/>
            <person name="Liu Y."/>
            <person name="Pan J."/>
            <person name="Cron B.R."/>
            <person name="Toner B.M."/>
            <person name="Anantharaman K."/>
            <person name="Breier J.A."/>
            <person name="Dick G.J."/>
            <person name="Li M."/>
        </authorList>
    </citation>
    <scope>NUCLEOTIDE SEQUENCE</scope>
    <source>
        <strain evidence="7">SZUA-1385</strain>
    </source>
</reference>
<evidence type="ECO:0000256" key="4">
    <source>
        <dbReference type="ARBA" id="ARBA00022525"/>
    </source>
</evidence>
<keyword evidence="4" id="KW-0964">Secreted</keyword>
<keyword evidence="6" id="KW-0812">Transmembrane</keyword>
<keyword evidence="5" id="KW-0281">Fimbrium</keyword>
<proteinExistence type="predicted"/>
<evidence type="ECO:0000256" key="1">
    <source>
        <dbReference type="ARBA" id="ARBA00004241"/>
    </source>
</evidence>
<evidence type="ECO:0000256" key="2">
    <source>
        <dbReference type="ARBA" id="ARBA00004561"/>
    </source>
</evidence>
<organism evidence="7 8">
    <name type="scientific">Methanothermococcus okinawensis</name>
    <dbReference type="NCBI Taxonomy" id="155863"/>
    <lineage>
        <taxon>Archaea</taxon>
        <taxon>Methanobacteriati</taxon>
        <taxon>Methanobacteriota</taxon>
        <taxon>Methanomada group</taxon>
        <taxon>Methanococci</taxon>
        <taxon>Methanococcales</taxon>
        <taxon>Methanococcaceae</taxon>
        <taxon>Methanothermococcus</taxon>
    </lineage>
</organism>
<comment type="subcellular location">
    <subcellularLocation>
        <location evidence="1">Cell surface</location>
    </subcellularLocation>
    <subcellularLocation>
        <location evidence="2">Fimbrium</location>
    </subcellularLocation>
    <subcellularLocation>
        <location evidence="3">Secreted</location>
    </subcellularLocation>
</comment>
<dbReference type="GO" id="GO:0009986">
    <property type="term" value="C:cell surface"/>
    <property type="evidence" value="ECO:0007669"/>
    <property type="project" value="UniProtKB-SubCell"/>
</dbReference>
<protein>
    <submittedName>
        <fullName evidence="7">Class III signal peptide-containing protein</fullName>
    </submittedName>
</protein>
<gene>
    <name evidence="7" type="ORF">EYG76_00990</name>
</gene>
<name>A0A833DQJ7_9EURY</name>
<evidence type="ECO:0000313" key="7">
    <source>
        <dbReference type="EMBL" id="HIP16867.1"/>
    </source>
</evidence>
<dbReference type="AlphaFoldDB" id="A0A833DQJ7"/>